<organism evidence="8 9">
    <name type="scientific">Agromyces intestinalis</name>
    <dbReference type="NCBI Taxonomy" id="2592652"/>
    <lineage>
        <taxon>Bacteria</taxon>
        <taxon>Bacillati</taxon>
        <taxon>Actinomycetota</taxon>
        <taxon>Actinomycetes</taxon>
        <taxon>Micrococcales</taxon>
        <taxon>Microbacteriaceae</taxon>
        <taxon>Agromyces</taxon>
    </lineage>
</organism>
<evidence type="ECO:0000256" key="6">
    <source>
        <dbReference type="SAM" id="MobiDB-lite"/>
    </source>
</evidence>
<sequence>MWWNRKREPEPAPAAGEPGTAPPAIAHRTAFILLGLGGAAVASFGIAAIGSIFTAAFFALVLTICVHPIRTWMQGRGVPRGVATVSVLLAVVLLLGAFAGALFLSFAQFSSLLPSYLPQLQAALADFGAWLEALGIGAEQAQRILDSFDPTQVIAFLGGVLGGAAGFVSSAVILLTLLVLMAMDSSYASPLLEGIGRRRPWIAVGVGRFTSGVRRYMAVTTGLGAAQGVVNWIALASMGIPGAPLWGILSFLCSFIPNIGYFIAIIPPLVFGALVGGWPLVVAVIVVYGLINGIIQSVIQPKVVGDAVSLSQSLTFISVLFWAVVLGPMGALLAVPLTLLVRMLLVDTDPRLNWIRPALGELDQTKLEMRVEDAAAKAERKARKPR</sequence>
<feature type="transmembrane region" description="Helical" evidence="7">
    <location>
        <begin position="246"/>
        <end position="266"/>
    </location>
</feature>
<protein>
    <submittedName>
        <fullName evidence="8">AI-2E family transporter</fullName>
    </submittedName>
</protein>
<keyword evidence="5 7" id="KW-0472">Membrane</keyword>
<feature type="transmembrane region" description="Helical" evidence="7">
    <location>
        <begin position="319"/>
        <end position="341"/>
    </location>
</feature>
<name>A0A5C1YHT1_9MICO</name>
<dbReference type="Pfam" id="PF01594">
    <property type="entry name" value="AI-2E_transport"/>
    <property type="match status" value="1"/>
</dbReference>
<dbReference type="GO" id="GO:0055085">
    <property type="term" value="P:transmembrane transport"/>
    <property type="evidence" value="ECO:0007669"/>
    <property type="project" value="TreeGrafter"/>
</dbReference>
<keyword evidence="3 7" id="KW-0812">Transmembrane</keyword>
<reference evidence="8 9" key="1">
    <citation type="submission" date="2019-09" db="EMBL/GenBank/DDBJ databases">
        <title>Genome sequencing of strain KACC 19306.</title>
        <authorList>
            <person name="Heo J."/>
            <person name="Kim S.-J."/>
            <person name="Kim J.-S."/>
            <person name="Hong S.-B."/>
            <person name="Kwon S.-W."/>
        </authorList>
    </citation>
    <scope>NUCLEOTIDE SEQUENCE [LARGE SCALE GENOMIC DNA]</scope>
    <source>
        <strain evidence="8 9">KACC 19306</strain>
    </source>
</reference>
<evidence type="ECO:0000256" key="4">
    <source>
        <dbReference type="ARBA" id="ARBA00022989"/>
    </source>
</evidence>
<evidence type="ECO:0000256" key="2">
    <source>
        <dbReference type="ARBA" id="ARBA00009773"/>
    </source>
</evidence>
<dbReference type="InterPro" id="IPR002549">
    <property type="entry name" value="AI-2E-like"/>
</dbReference>
<accession>A0A5C1YHT1</accession>
<evidence type="ECO:0000313" key="9">
    <source>
        <dbReference type="Proteomes" id="UP000324678"/>
    </source>
</evidence>
<dbReference type="OrthoDB" id="9799225at2"/>
<evidence type="ECO:0000256" key="3">
    <source>
        <dbReference type="ARBA" id="ARBA00022692"/>
    </source>
</evidence>
<dbReference type="AlphaFoldDB" id="A0A5C1YHT1"/>
<dbReference type="RefSeq" id="WP_149160668.1">
    <property type="nucleotide sequence ID" value="NZ_CP043505.1"/>
</dbReference>
<evidence type="ECO:0000313" key="8">
    <source>
        <dbReference type="EMBL" id="QEO14649.1"/>
    </source>
</evidence>
<feature type="transmembrane region" description="Helical" evidence="7">
    <location>
        <begin position="278"/>
        <end position="299"/>
    </location>
</feature>
<comment type="subcellular location">
    <subcellularLocation>
        <location evidence="1">Membrane</location>
        <topology evidence="1">Multi-pass membrane protein</topology>
    </subcellularLocation>
</comment>
<dbReference type="KEGG" id="ail:FLP10_09655"/>
<feature type="transmembrane region" description="Helical" evidence="7">
    <location>
        <begin position="85"/>
        <end position="107"/>
    </location>
</feature>
<comment type="similarity">
    <text evidence="2">Belongs to the autoinducer-2 exporter (AI-2E) (TC 2.A.86) family.</text>
</comment>
<evidence type="ECO:0000256" key="7">
    <source>
        <dbReference type="SAM" id="Phobius"/>
    </source>
</evidence>
<dbReference type="EMBL" id="CP043505">
    <property type="protein sequence ID" value="QEO14649.1"/>
    <property type="molecule type" value="Genomic_DNA"/>
</dbReference>
<dbReference type="PANTHER" id="PTHR21716">
    <property type="entry name" value="TRANSMEMBRANE PROTEIN"/>
    <property type="match status" value="1"/>
</dbReference>
<feature type="transmembrane region" description="Helical" evidence="7">
    <location>
        <begin position="216"/>
        <end position="240"/>
    </location>
</feature>
<evidence type="ECO:0000256" key="1">
    <source>
        <dbReference type="ARBA" id="ARBA00004141"/>
    </source>
</evidence>
<proteinExistence type="inferred from homology"/>
<gene>
    <name evidence="8" type="ORF">FLP10_09655</name>
</gene>
<keyword evidence="4 7" id="KW-1133">Transmembrane helix</keyword>
<feature type="region of interest" description="Disordered" evidence="6">
    <location>
        <begin position="1"/>
        <end position="20"/>
    </location>
</feature>
<keyword evidence="9" id="KW-1185">Reference proteome</keyword>
<feature type="transmembrane region" description="Helical" evidence="7">
    <location>
        <begin position="153"/>
        <end position="180"/>
    </location>
</feature>
<feature type="transmembrane region" description="Helical" evidence="7">
    <location>
        <begin position="31"/>
        <end position="64"/>
    </location>
</feature>
<dbReference type="Proteomes" id="UP000324678">
    <property type="component" value="Chromosome"/>
</dbReference>
<evidence type="ECO:0000256" key="5">
    <source>
        <dbReference type="ARBA" id="ARBA00023136"/>
    </source>
</evidence>
<dbReference type="PANTHER" id="PTHR21716:SF64">
    <property type="entry name" value="AI-2 TRANSPORT PROTEIN TQSA"/>
    <property type="match status" value="1"/>
</dbReference>
<dbReference type="GO" id="GO:0016020">
    <property type="term" value="C:membrane"/>
    <property type="evidence" value="ECO:0007669"/>
    <property type="project" value="UniProtKB-SubCell"/>
</dbReference>
<feature type="compositionally biased region" description="Basic and acidic residues" evidence="6">
    <location>
        <begin position="1"/>
        <end position="10"/>
    </location>
</feature>